<dbReference type="Pfam" id="PF00027">
    <property type="entry name" value="cNMP_binding"/>
    <property type="match status" value="1"/>
</dbReference>
<dbReference type="PANTHER" id="PTHR24567">
    <property type="entry name" value="CRP FAMILY TRANSCRIPTIONAL REGULATORY PROTEIN"/>
    <property type="match status" value="1"/>
</dbReference>
<dbReference type="Gene3D" id="1.10.10.10">
    <property type="entry name" value="Winged helix-like DNA-binding domain superfamily/Winged helix DNA-binding domain"/>
    <property type="match status" value="1"/>
</dbReference>
<feature type="domain" description="Cyclic nucleotide-binding" evidence="4">
    <location>
        <begin position="24"/>
        <end position="144"/>
    </location>
</feature>
<dbReference type="InterPro" id="IPR000595">
    <property type="entry name" value="cNMP-bd_dom"/>
</dbReference>
<dbReference type="SUPFAM" id="SSF51206">
    <property type="entry name" value="cAMP-binding domain-like"/>
    <property type="match status" value="1"/>
</dbReference>
<dbReference type="CDD" id="cd00038">
    <property type="entry name" value="CAP_ED"/>
    <property type="match status" value="1"/>
</dbReference>
<evidence type="ECO:0008006" key="8">
    <source>
        <dbReference type="Google" id="ProtNLM"/>
    </source>
</evidence>
<dbReference type="InterPro" id="IPR014710">
    <property type="entry name" value="RmlC-like_jellyroll"/>
</dbReference>
<dbReference type="PROSITE" id="PS50042">
    <property type="entry name" value="CNMP_BINDING_3"/>
    <property type="match status" value="1"/>
</dbReference>
<evidence type="ECO:0000313" key="6">
    <source>
        <dbReference type="EMBL" id="GHH30692.1"/>
    </source>
</evidence>
<keyword evidence="2" id="KW-0238">DNA-binding</keyword>
<evidence type="ECO:0000259" key="4">
    <source>
        <dbReference type="PROSITE" id="PS50042"/>
    </source>
</evidence>
<feature type="domain" description="HTH crp-type" evidence="5">
    <location>
        <begin position="158"/>
        <end position="231"/>
    </location>
</feature>
<dbReference type="PROSITE" id="PS51063">
    <property type="entry name" value="HTH_CRP_2"/>
    <property type="match status" value="1"/>
</dbReference>
<name>A0ABQ3M0E9_9PSEU</name>
<proteinExistence type="predicted"/>
<dbReference type="InterPro" id="IPR012318">
    <property type="entry name" value="HTH_CRP"/>
</dbReference>
<keyword evidence="3" id="KW-0804">Transcription</keyword>
<evidence type="ECO:0000256" key="1">
    <source>
        <dbReference type="ARBA" id="ARBA00023015"/>
    </source>
</evidence>
<protein>
    <recommendedName>
        <fullName evidence="8">Crp/Fnr family transcriptional regulator</fullName>
    </recommendedName>
</protein>
<organism evidence="6 7">
    <name type="scientific">Amycolatopsis oliviviridis</name>
    <dbReference type="NCBI Taxonomy" id="1471590"/>
    <lineage>
        <taxon>Bacteria</taxon>
        <taxon>Bacillati</taxon>
        <taxon>Actinomycetota</taxon>
        <taxon>Actinomycetes</taxon>
        <taxon>Pseudonocardiales</taxon>
        <taxon>Pseudonocardiaceae</taxon>
        <taxon>Amycolatopsis</taxon>
    </lineage>
</organism>
<evidence type="ECO:0000256" key="2">
    <source>
        <dbReference type="ARBA" id="ARBA00023125"/>
    </source>
</evidence>
<evidence type="ECO:0000313" key="7">
    <source>
        <dbReference type="Proteomes" id="UP000635387"/>
    </source>
</evidence>
<dbReference type="InterPro" id="IPR018490">
    <property type="entry name" value="cNMP-bd_dom_sf"/>
</dbReference>
<dbReference type="SMART" id="SM00100">
    <property type="entry name" value="cNMP"/>
    <property type="match status" value="1"/>
</dbReference>
<dbReference type="Gene3D" id="2.60.120.10">
    <property type="entry name" value="Jelly Rolls"/>
    <property type="match status" value="1"/>
</dbReference>
<dbReference type="SUPFAM" id="SSF46785">
    <property type="entry name" value="Winged helix' DNA-binding domain"/>
    <property type="match status" value="1"/>
</dbReference>
<keyword evidence="1" id="KW-0805">Transcription regulation</keyword>
<dbReference type="Proteomes" id="UP000635387">
    <property type="component" value="Unassembled WGS sequence"/>
</dbReference>
<dbReference type="InterPro" id="IPR036390">
    <property type="entry name" value="WH_DNA-bd_sf"/>
</dbReference>
<keyword evidence="7" id="KW-1185">Reference proteome</keyword>
<sequence length="242" mass="26813">MFTTAWEGFVGLGPEAAEERERPFLERLDEPVRARLLEMGTPQTYESRQALMRSGEPGDFVMLLRHGYVKVTSADRMGATVILDVGVPGDLHGEIAVIAGGIRMADVVAIEEVHVRRIAASEFNRFLLDHPAAMREVLVSVARRFVLAQRQRTQSWKPQAVARVATRLDYLVDVCGIRTPAGWRIGIPLSQDELAQFIPMGRTMVAQALDKLRKAGVVASSRRAITVVDREALRVITEKGVT</sequence>
<accession>A0ABQ3M0E9</accession>
<evidence type="ECO:0000259" key="5">
    <source>
        <dbReference type="PROSITE" id="PS51063"/>
    </source>
</evidence>
<gene>
    <name evidence="6" type="ORF">GCM10017790_64870</name>
</gene>
<reference evidence="7" key="1">
    <citation type="journal article" date="2019" name="Int. J. Syst. Evol. Microbiol.">
        <title>The Global Catalogue of Microorganisms (GCM) 10K type strain sequencing project: providing services to taxonomists for standard genome sequencing and annotation.</title>
        <authorList>
            <consortium name="The Broad Institute Genomics Platform"/>
            <consortium name="The Broad Institute Genome Sequencing Center for Infectious Disease"/>
            <person name="Wu L."/>
            <person name="Ma J."/>
        </authorList>
    </citation>
    <scope>NUCLEOTIDE SEQUENCE [LARGE SCALE GENOMIC DNA]</scope>
    <source>
        <strain evidence="7">CGMCC 4.7683</strain>
    </source>
</reference>
<dbReference type="InterPro" id="IPR036388">
    <property type="entry name" value="WH-like_DNA-bd_sf"/>
</dbReference>
<dbReference type="InterPro" id="IPR050397">
    <property type="entry name" value="Env_Response_Regulators"/>
</dbReference>
<comment type="caution">
    <text evidence="6">The sequence shown here is derived from an EMBL/GenBank/DDBJ whole genome shotgun (WGS) entry which is preliminary data.</text>
</comment>
<evidence type="ECO:0000256" key="3">
    <source>
        <dbReference type="ARBA" id="ARBA00023163"/>
    </source>
</evidence>
<dbReference type="EMBL" id="BNAY01000008">
    <property type="protein sequence ID" value="GHH30692.1"/>
    <property type="molecule type" value="Genomic_DNA"/>
</dbReference>
<dbReference type="SMART" id="SM00419">
    <property type="entry name" value="HTH_CRP"/>
    <property type="match status" value="1"/>
</dbReference>
<dbReference type="Pfam" id="PF13545">
    <property type="entry name" value="HTH_Crp_2"/>
    <property type="match status" value="1"/>
</dbReference>
<dbReference type="PANTHER" id="PTHR24567:SF68">
    <property type="entry name" value="DNA-BINDING TRANSCRIPTIONAL DUAL REGULATOR CRP"/>
    <property type="match status" value="1"/>
</dbReference>